<evidence type="ECO:0000313" key="2">
    <source>
        <dbReference type="EMBL" id="KAJ8883666.1"/>
    </source>
</evidence>
<proteinExistence type="predicted"/>
<gene>
    <name evidence="2" type="ORF">PR048_015520</name>
</gene>
<name>A0ABQ9HH54_9NEOP</name>
<reference evidence="2 3" key="1">
    <citation type="submission" date="2023-02" db="EMBL/GenBank/DDBJ databases">
        <title>LHISI_Scaffold_Assembly.</title>
        <authorList>
            <person name="Stuart O.P."/>
            <person name="Cleave R."/>
            <person name="Magrath M.J.L."/>
            <person name="Mikheyev A.S."/>
        </authorList>
    </citation>
    <scope>NUCLEOTIDE SEQUENCE [LARGE SCALE GENOMIC DNA]</scope>
    <source>
        <strain evidence="2">Daus_M_001</strain>
        <tissue evidence="2">Leg muscle</tissue>
    </source>
</reference>
<evidence type="ECO:0000256" key="1">
    <source>
        <dbReference type="SAM" id="MobiDB-lite"/>
    </source>
</evidence>
<comment type="caution">
    <text evidence="2">The sequence shown here is derived from an EMBL/GenBank/DDBJ whole genome shotgun (WGS) entry which is preliminary data.</text>
</comment>
<evidence type="ECO:0000313" key="3">
    <source>
        <dbReference type="Proteomes" id="UP001159363"/>
    </source>
</evidence>
<keyword evidence="3" id="KW-1185">Reference proteome</keyword>
<sequence>MSILVANKIPDIVYMDQGRHIQTIKCLFKKAAQNGKNIYLALLEYRNMPIEPGLSSSSELLNSRRLLGLVPMSEPVLTSKIETSIVSKLEHLRLLQKEQYDGEARDLPPLQAGQKVKDRRIDTY</sequence>
<dbReference type="EMBL" id="JARBHB010000005">
    <property type="protein sequence ID" value="KAJ8883666.1"/>
    <property type="molecule type" value="Genomic_DNA"/>
</dbReference>
<feature type="compositionally biased region" description="Basic and acidic residues" evidence="1">
    <location>
        <begin position="115"/>
        <end position="124"/>
    </location>
</feature>
<dbReference type="Proteomes" id="UP001159363">
    <property type="component" value="Chromosome 4"/>
</dbReference>
<protein>
    <submittedName>
        <fullName evidence="2">Uncharacterized protein</fullName>
    </submittedName>
</protein>
<accession>A0ABQ9HH54</accession>
<organism evidence="2 3">
    <name type="scientific">Dryococelus australis</name>
    <dbReference type="NCBI Taxonomy" id="614101"/>
    <lineage>
        <taxon>Eukaryota</taxon>
        <taxon>Metazoa</taxon>
        <taxon>Ecdysozoa</taxon>
        <taxon>Arthropoda</taxon>
        <taxon>Hexapoda</taxon>
        <taxon>Insecta</taxon>
        <taxon>Pterygota</taxon>
        <taxon>Neoptera</taxon>
        <taxon>Polyneoptera</taxon>
        <taxon>Phasmatodea</taxon>
        <taxon>Verophasmatodea</taxon>
        <taxon>Anareolatae</taxon>
        <taxon>Phasmatidae</taxon>
        <taxon>Eurycanthinae</taxon>
        <taxon>Dryococelus</taxon>
    </lineage>
</organism>
<feature type="region of interest" description="Disordered" evidence="1">
    <location>
        <begin position="105"/>
        <end position="124"/>
    </location>
</feature>